<keyword evidence="6 7" id="KW-0326">Glycosidase</keyword>
<dbReference type="PANTHER" id="PTHR30620">
    <property type="entry name" value="PERIPLASMIC BETA-GLUCOSIDASE-RELATED"/>
    <property type="match status" value="1"/>
</dbReference>
<dbReference type="Gene3D" id="3.40.50.1700">
    <property type="entry name" value="Glycoside hydrolase family 3 C-terminal domain"/>
    <property type="match status" value="1"/>
</dbReference>
<accession>A0A4R1QJS8</accession>
<dbReference type="Gene3D" id="3.20.20.300">
    <property type="entry name" value="Glycoside hydrolase, family 3, N-terminal domain"/>
    <property type="match status" value="1"/>
</dbReference>
<dbReference type="InterPro" id="IPR036881">
    <property type="entry name" value="Glyco_hydro_3_C_sf"/>
</dbReference>
<dbReference type="PRINTS" id="PR00133">
    <property type="entry name" value="GLHYDRLASE3"/>
</dbReference>
<dbReference type="STRING" id="1469948.GCA_000732725_01074"/>
<evidence type="ECO:0000259" key="10">
    <source>
        <dbReference type="Pfam" id="PF01915"/>
    </source>
</evidence>
<gene>
    <name evidence="11" type="ORF">EDD76_12419</name>
</gene>
<dbReference type="EMBL" id="SLUO01000024">
    <property type="protein sequence ID" value="TCL53898.1"/>
    <property type="molecule type" value="Genomic_DNA"/>
</dbReference>
<name>A0A4R1QJS8_9FIRM</name>
<evidence type="ECO:0000256" key="4">
    <source>
        <dbReference type="ARBA" id="ARBA00022729"/>
    </source>
</evidence>
<dbReference type="Pfam" id="PF00933">
    <property type="entry name" value="Glyco_hydro_3"/>
    <property type="match status" value="1"/>
</dbReference>
<feature type="domain" description="Glycoside hydrolase family 3 C-terminal" evidence="10">
    <location>
        <begin position="418"/>
        <end position="624"/>
    </location>
</feature>
<keyword evidence="5 7" id="KW-0378">Hydrolase</keyword>
<dbReference type="PROSITE" id="PS00775">
    <property type="entry name" value="GLYCOSYL_HYDROL_F3"/>
    <property type="match status" value="1"/>
</dbReference>
<dbReference type="GO" id="GO:0009251">
    <property type="term" value="P:glucan catabolic process"/>
    <property type="evidence" value="ECO:0007669"/>
    <property type="project" value="TreeGrafter"/>
</dbReference>
<comment type="catalytic activity">
    <reaction evidence="1">
        <text>Hydrolysis of terminal, non-reducing beta-D-glucosyl residues with release of beta-D-glucose.</text>
        <dbReference type="EC" id="3.2.1.21"/>
    </reaction>
</comment>
<evidence type="ECO:0000313" key="12">
    <source>
        <dbReference type="Proteomes" id="UP000295718"/>
    </source>
</evidence>
<dbReference type="InterPro" id="IPR036962">
    <property type="entry name" value="Glyco_hydro_3_N_sf"/>
</dbReference>
<protein>
    <recommendedName>
        <fullName evidence="3">beta-glucosidase</fullName>
        <ecNumber evidence="3">3.2.1.21</ecNumber>
    </recommendedName>
</protein>
<evidence type="ECO:0000259" key="9">
    <source>
        <dbReference type="Pfam" id="PF00933"/>
    </source>
</evidence>
<dbReference type="InterPro" id="IPR002772">
    <property type="entry name" value="Glyco_hydro_3_C"/>
</dbReference>
<dbReference type="InterPro" id="IPR001764">
    <property type="entry name" value="Glyco_hydro_3_N"/>
</dbReference>
<keyword evidence="4 8" id="KW-0732">Signal</keyword>
<evidence type="ECO:0000256" key="8">
    <source>
        <dbReference type="SAM" id="SignalP"/>
    </source>
</evidence>
<dbReference type="SUPFAM" id="SSF52279">
    <property type="entry name" value="Beta-D-glucan exohydrolase, C-terminal domain"/>
    <property type="match status" value="1"/>
</dbReference>
<evidence type="ECO:0000256" key="1">
    <source>
        <dbReference type="ARBA" id="ARBA00000448"/>
    </source>
</evidence>
<comment type="caution">
    <text evidence="11">The sequence shown here is derived from an EMBL/GenBank/DDBJ whole genome shotgun (WGS) entry which is preliminary data.</text>
</comment>
<evidence type="ECO:0000256" key="2">
    <source>
        <dbReference type="ARBA" id="ARBA00005336"/>
    </source>
</evidence>
<dbReference type="PROSITE" id="PS51257">
    <property type="entry name" value="PROKAR_LIPOPROTEIN"/>
    <property type="match status" value="1"/>
</dbReference>
<dbReference type="AlphaFoldDB" id="A0A4R1QJS8"/>
<evidence type="ECO:0000313" key="11">
    <source>
        <dbReference type="EMBL" id="TCL53898.1"/>
    </source>
</evidence>
<dbReference type="PANTHER" id="PTHR30620:SF16">
    <property type="entry name" value="LYSOSOMAL BETA GLUCOSIDASE"/>
    <property type="match status" value="1"/>
</dbReference>
<dbReference type="RefSeq" id="WP_051869298.1">
    <property type="nucleotide sequence ID" value="NZ_JPNB01000001.1"/>
</dbReference>
<dbReference type="Pfam" id="PF01915">
    <property type="entry name" value="Glyco_hydro_3_C"/>
    <property type="match status" value="1"/>
</dbReference>
<dbReference type="InterPro" id="IPR019800">
    <property type="entry name" value="Glyco_hydro_3_AS"/>
</dbReference>
<dbReference type="SUPFAM" id="SSF51445">
    <property type="entry name" value="(Trans)glycosidases"/>
    <property type="match status" value="1"/>
</dbReference>
<dbReference type="Proteomes" id="UP000295718">
    <property type="component" value="Unassembled WGS sequence"/>
</dbReference>
<feature type="domain" description="Glycoside hydrolase family 3 N-terminal" evidence="9">
    <location>
        <begin position="66"/>
        <end position="379"/>
    </location>
</feature>
<dbReference type="InterPro" id="IPR051915">
    <property type="entry name" value="Cellulose_Degrad_GH3"/>
</dbReference>
<sequence length="624" mass="68159">MNWKKAAIKAALLCVFLVASAGCSAKTKEAANVPESSERVLVSEDGESTSISKESVDEIMLRLTTAQKAAQMVQGAVYSITEDDMKKYDYGSVLSTFGVPMEAREWREIILGLQKNALKSEAGIPYIFGNDAVHGVNTCAGTVIFPHNIGIGAANDEELTYQMGRAVADETRLVGVLWTFSPCVAAAEDPRWGRTYESYSTETELIKKMGSSFAKGLIDGGALPCAKHFLGDGNTIYGSGENSDGTYRLIDRGNAQLSEAKIQEQLDIYQAMIDSGVKTIMISHSSLNGVKMHENEKYITMLKEEMGFDGFIVSDWNSIHNISGGNLKEQTIAAVNAGIDMLMEDTSYEECRKYIVEGVENGNIPKERFEDAVRRIISVKMELGIFDDPMMENQNTYKDQVGSEEYRELARTLVEESLVLLKNEKEILPLKKGTRIFVTGPAADDVGAQCGGWTISWQGKTDEDNGGHKWVPEGKSILDGLKALVEEYELTLITDESQASQADVTLLCLGEKPYSEWEGDSEDISITGTMALAGNKKAIELADSLGLPTITLLVAGRNIMIQEYLDLWDAAVICYLPGSEGDGIANVLSGKKSFQGTLPMPYYSEISAIGTEEVLFPVGYGLQY</sequence>
<reference evidence="11 12" key="1">
    <citation type="submission" date="2019-03" db="EMBL/GenBank/DDBJ databases">
        <title>Genomic Encyclopedia of Type Strains, Phase IV (KMG-IV): sequencing the most valuable type-strain genomes for metagenomic binning, comparative biology and taxonomic classification.</title>
        <authorList>
            <person name="Goeker M."/>
        </authorList>
    </citation>
    <scope>NUCLEOTIDE SEQUENCE [LARGE SCALE GENOMIC DNA]</scope>
    <source>
        <strain evidence="11 12">DSM 100556</strain>
    </source>
</reference>
<organism evidence="11 12">
    <name type="scientific">Kineothrix alysoides</name>
    <dbReference type="NCBI Taxonomy" id="1469948"/>
    <lineage>
        <taxon>Bacteria</taxon>
        <taxon>Bacillati</taxon>
        <taxon>Bacillota</taxon>
        <taxon>Clostridia</taxon>
        <taxon>Lachnospirales</taxon>
        <taxon>Lachnospiraceae</taxon>
        <taxon>Kineothrix</taxon>
    </lineage>
</organism>
<comment type="similarity">
    <text evidence="2 7">Belongs to the glycosyl hydrolase 3 family.</text>
</comment>
<evidence type="ECO:0000256" key="3">
    <source>
        <dbReference type="ARBA" id="ARBA00012744"/>
    </source>
</evidence>
<evidence type="ECO:0000256" key="5">
    <source>
        <dbReference type="ARBA" id="ARBA00022801"/>
    </source>
</evidence>
<dbReference type="GO" id="GO:0008422">
    <property type="term" value="F:beta-glucosidase activity"/>
    <property type="evidence" value="ECO:0007669"/>
    <property type="project" value="UniProtKB-EC"/>
</dbReference>
<feature type="signal peptide" evidence="8">
    <location>
        <begin position="1"/>
        <end position="21"/>
    </location>
</feature>
<feature type="chain" id="PRO_5038468262" description="beta-glucosidase" evidence="8">
    <location>
        <begin position="22"/>
        <end position="624"/>
    </location>
</feature>
<evidence type="ECO:0000256" key="6">
    <source>
        <dbReference type="ARBA" id="ARBA00023295"/>
    </source>
</evidence>
<dbReference type="EC" id="3.2.1.21" evidence="3"/>
<proteinExistence type="inferred from homology"/>
<evidence type="ECO:0000256" key="7">
    <source>
        <dbReference type="RuleBase" id="RU361161"/>
    </source>
</evidence>
<keyword evidence="12" id="KW-1185">Reference proteome</keyword>
<dbReference type="InterPro" id="IPR017853">
    <property type="entry name" value="GH"/>
</dbReference>